<organism evidence="1 2">
    <name type="scientific">Holotrichia oblita</name>
    <name type="common">Chafer beetle</name>
    <dbReference type="NCBI Taxonomy" id="644536"/>
    <lineage>
        <taxon>Eukaryota</taxon>
        <taxon>Metazoa</taxon>
        <taxon>Ecdysozoa</taxon>
        <taxon>Arthropoda</taxon>
        <taxon>Hexapoda</taxon>
        <taxon>Insecta</taxon>
        <taxon>Pterygota</taxon>
        <taxon>Neoptera</taxon>
        <taxon>Endopterygota</taxon>
        <taxon>Coleoptera</taxon>
        <taxon>Polyphaga</taxon>
        <taxon>Scarabaeiformia</taxon>
        <taxon>Scarabaeidae</taxon>
        <taxon>Melolonthinae</taxon>
        <taxon>Holotrichia</taxon>
    </lineage>
</organism>
<protein>
    <submittedName>
        <fullName evidence="1">Ionotropic glutamate receptor</fullName>
    </submittedName>
</protein>
<proteinExistence type="predicted"/>
<gene>
    <name evidence="1" type="ORF">MML48_6g00014685</name>
</gene>
<evidence type="ECO:0000313" key="2">
    <source>
        <dbReference type="Proteomes" id="UP001056778"/>
    </source>
</evidence>
<dbReference type="Proteomes" id="UP001056778">
    <property type="component" value="Chromosome 6"/>
</dbReference>
<dbReference type="EMBL" id="CM043020">
    <property type="protein sequence ID" value="KAI4459059.1"/>
    <property type="molecule type" value="Genomic_DNA"/>
</dbReference>
<keyword evidence="2" id="KW-1185">Reference proteome</keyword>
<comment type="caution">
    <text evidence="1">The sequence shown here is derived from an EMBL/GenBank/DDBJ whole genome shotgun (WGS) entry which is preliminary data.</text>
</comment>
<reference evidence="1" key="1">
    <citation type="submission" date="2022-04" db="EMBL/GenBank/DDBJ databases">
        <title>Chromosome-scale genome assembly of Holotrichia oblita Faldermann.</title>
        <authorList>
            <person name="Rongchong L."/>
        </authorList>
    </citation>
    <scope>NUCLEOTIDE SEQUENCE</scope>
    <source>
        <strain evidence="1">81SQS9</strain>
    </source>
</reference>
<accession>A0ACB9SWV5</accession>
<name>A0ACB9SWV5_HOLOL</name>
<keyword evidence="1" id="KW-0675">Receptor</keyword>
<evidence type="ECO:0000313" key="1">
    <source>
        <dbReference type="EMBL" id="KAI4459059.1"/>
    </source>
</evidence>
<sequence length="942" mass="106626">MHVILYLLLPLLGYLQAKSTIGDCSVDTFNYRFSLNEFVLGISRIFILALLYDGDDPTKEWAFTGAAESLGFGNHYVDSVQPFYSYEALEKSCRMVENGVVAIFGPRSEENAHVVESVCHNKDIPHIETRWNYDPSKSTSTLNVYPHGPTLATAFADLVESADWETFTVFFEDNESLTRISEILKRDREFSIAIKQLDGNGVENYRPLLKEVLRAGHNRFVIDCHVDRLTTVLQQAQQVGLMTSNYHYFITNLDLQTIDLEPYKYSGSNITGVRMIDPEAIITDSLANLITNQQSNPEGDSINIESIAPEDIRLETALIVDGLQLLQLGLEELPDMNRCVTDVTCPGLKGWTHGSTAINNMKMTSFEGLTGLVKLDAEGHRKDFTLDVLNLNEDGLVKVAAWNTTHGIRTVRQKEENLKDKTFIVITALVRMCMYLRVCIQIKQIRGRLKRTEPYGMHTDSETTLTGNARYEGFAIDLIHEMSKIEKFNYTFKIREDKSNGSKNLTTGKWDGMIGDLIDNNADLAITDLTITSEREDAVDFTTPFLNLGISILYQKPKKSPPNFFSFAEPFALEVWMWLGGAYFIVSISLFVMGRLCPSEWTNPYPCVDEPEFLINQFSLRNAFWFTIGSLMQQGTEIAPIAYATRMTAGIWWFFTLIMVSSYTANLAAFLATENAEVAFNDVYSLLKVYNKEGIKFGAKNKGATMNFFRDSNNDDFKEIYNYMIENEKAVMVDSNQAGVKKAEEEKYAFFMESVSIEYEIQRHCSLKMVGETLDEKGYGIAMRKNFPHRHKLSTAVLKLLENGKIAELKRKWWEEKKGGGQCVGEIESQEAKALTLKNVGGVFWVTVGGTAFAIALVFLEMCLHIVKEAIRHKASFSAELREELKFYLTFKGLVKPVRLKKGESKSPVESNKSEKSEEQEMQEMPNSYGFLPEILNKPPLD</sequence>